<feature type="transmembrane region" description="Helical" evidence="1">
    <location>
        <begin position="30"/>
        <end position="53"/>
    </location>
</feature>
<keyword evidence="1" id="KW-1133">Transmembrane helix</keyword>
<evidence type="ECO:0000313" key="2">
    <source>
        <dbReference type="EMBL" id="PZW27944.1"/>
    </source>
</evidence>
<organism evidence="2 3">
    <name type="scientific">Thermosporothrix hazakensis</name>
    <dbReference type="NCBI Taxonomy" id="644383"/>
    <lineage>
        <taxon>Bacteria</taxon>
        <taxon>Bacillati</taxon>
        <taxon>Chloroflexota</taxon>
        <taxon>Ktedonobacteria</taxon>
        <taxon>Ktedonobacterales</taxon>
        <taxon>Thermosporotrichaceae</taxon>
        <taxon>Thermosporothrix</taxon>
    </lineage>
</organism>
<keyword evidence="1" id="KW-0812">Transmembrane</keyword>
<name>A0A326U5H0_THEHA</name>
<feature type="transmembrane region" description="Helical" evidence="1">
    <location>
        <begin position="73"/>
        <end position="97"/>
    </location>
</feature>
<accession>A0A326U5H0</accession>
<proteinExistence type="predicted"/>
<protein>
    <submittedName>
        <fullName evidence="2">ABC-type transport system involved in multi-copper enzyme maturation permease subunit</fullName>
    </submittedName>
</protein>
<feature type="transmembrane region" description="Helical" evidence="1">
    <location>
        <begin position="171"/>
        <end position="195"/>
    </location>
</feature>
<dbReference type="PANTHER" id="PTHR37305">
    <property type="entry name" value="INTEGRAL MEMBRANE PROTEIN-RELATED"/>
    <property type="match status" value="1"/>
</dbReference>
<gene>
    <name evidence="2" type="ORF">EI42_03322</name>
</gene>
<keyword evidence="1" id="KW-0472">Membrane</keyword>
<keyword evidence="3" id="KW-1185">Reference proteome</keyword>
<dbReference type="OrthoDB" id="153365at2"/>
<dbReference type="Proteomes" id="UP000248806">
    <property type="component" value="Unassembled WGS sequence"/>
</dbReference>
<reference evidence="2 3" key="1">
    <citation type="submission" date="2018-06" db="EMBL/GenBank/DDBJ databases">
        <title>Genomic Encyclopedia of Archaeal and Bacterial Type Strains, Phase II (KMG-II): from individual species to whole genera.</title>
        <authorList>
            <person name="Goeker M."/>
        </authorList>
    </citation>
    <scope>NUCLEOTIDE SEQUENCE [LARGE SCALE GENOMIC DNA]</scope>
    <source>
        <strain evidence="2 3">ATCC BAA-1881</strain>
    </source>
</reference>
<comment type="caution">
    <text evidence="2">The sequence shown here is derived from an EMBL/GenBank/DDBJ whole genome shotgun (WGS) entry which is preliminary data.</text>
</comment>
<evidence type="ECO:0000256" key="1">
    <source>
        <dbReference type="SAM" id="Phobius"/>
    </source>
</evidence>
<dbReference type="EMBL" id="QKUF01000011">
    <property type="protein sequence ID" value="PZW27944.1"/>
    <property type="molecule type" value="Genomic_DNA"/>
</dbReference>
<dbReference type="Pfam" id="PF12730">
    <property type="entry name" value="ABC2_membrane_4"/>
    <property type="match status" value="1"/>
</dbReference>
<evidence type="ECO:0000313" key="3">
    <source>
        <dbReference type="Proteomes" id="UP000248806"/>
    </source>
</evidence>
<dbReference type="RefSeq" id="WP_111323695.1">
    <property type="nucleotide sequence ID" value="NZ_BIFX01000003.1"/>
</dbReference>
<dbReference type="PANTHER" id="PTHR37305:SF1">
    <property type="entry name" value="MEMBRANE PROTEIN"/>
    <property type="match status" value="1"/>
</dbReference>
<sequence>MQADVSMEGRTPRFWGLVQAELMKLYKQPLIWVAALVVLAAIAGMNFLALMNYSSSPDLAENPAHQAALFWKFQMSFLIGLRMFGGAFLMFATAYLIGMEYQHSTIRVLIGRGVNKLALLYAKGIALLLVALVVLVGGLLAHALGSLLVALLVTGNLNVLKAVDSGLLSDVGLYALTLVMSEVVTVIMTMGVTVLGRSLAFGMTAAFSWFAVDNMLPSFLSLAASFTHNAFFVDVQQYLLGPAINILPKKLIGDKIRVAFGPQEANLPFAGLLGVIAVYTVVFLVVATVLMARRDVHE</sequence>
<dbReference type="AlphaFoldDB" id="A0A326U5H0"/>
<feature type="transmembrane region" description="Helical" evidence="1">
    <location>
        <begin position="269"/>
        <end position="292"/>
    </location>
</feature>
<feature type="transmembrane region" description="Helical" evidence="1">
    <location>
        <begin position="118"/>
        <end position="151"/>
    </location>
</feature>